<gene>
    <name evidence="2" type="ORF">GSOID_T00031168001</name>
</gene>
<dbReference type="EMBL" id="FN655035">
    <property type="protein sequence ID" value="CBY37686.1"/>
    <property type="molecule type" value="Genomic_DNA"/>
</dbReference>
<protein>
    <submittedName>
        <fullName evidence="2">Uncharacterized protein</fullName>
    </submittedName>
</protein>
<feature type="chain" id="PRO_5003191375" evidence="1">
    <location>
        <begin position="17"/>
        <end position="454"/>
    </location>
</feature>
<dbReference type="AlphaFoldDB" id="E4YQE1"/>
<dbReference type="SUPFAM" id="SSF69318">
    <property type="entry name" value="Integrin alpha N-terminal domain"/>
    <property type="match status" value="1"/>
</dbReference>
<dbReference type="PANTHER" id="PTHR35836:SF1">
    <property type="entry name" value="VCBS REPEAT-CONTAINING PROTEIN"/>
    <property type="match status" value="1"/>
</dbReference>
<dbReference type="PANTHER" id="PTHR35836">
    <property type="entry name" value="VCBS REPEAT-CONTAINING PROTEIN"/>
    <property type="match status" value="1"/>
</dbReference>
<name>E4YQE1_OIKDI</name>
<organism evidence="2">
    <name type="scientific">Oikopleura dioica</name>
    <name type="common">Tunicate</name>
    <dbReference type="NCBI Taxonomy" id="34765"/>
    <lineage>
        <taxon>Eukaryota</taxon>
        <taxon>Metazoa</taxon>
        <taxon>Chordata</taxon>
        <taxon>Tunicata</taxon>
        <taxon>Appendicularia</taxon>
        <taxon>Copelata</taxon>
        <taxon>Oikopleuridae</taxon>
        <taxon>Oikopleura</taxon>
    </lineage>
</organism>
<accession>E4YQE1</accession>
<sequence>MIKFSALAALVAAVPSYKTTEIKNTERGVEVPGDNGWTVSCRVELDNPPAFSLIDGNDLFYTTFAIGPGDTVYRIKNWLSHCNGPKPEAESLFTEFPWPNAIQTVPEELYGPRWFSVSSGFFPNLKNDGCVAVFNADTLEMHYMTPGCKHLQGEHPKFFYHKVEWHDMDQDGDLDMLTARCLNDGPITPINQTLLWFENNGQFPSQINLWKEHEIAAGNNTADVFFDTTYLTRPGTEKEQLVIAISGFYSQQLELVWTEDTDDDWLYVSKHRSIIVDNAGWYFEVEFHDVNGDGKKEMLTTSWSRSDENGALFTYSINSADWRNPDSWFRHDIYTRFPRFLNAGFGSPGGFATGLKKAGDNRETIWVSGDDDGQVYQHVPLSDFPSNWRYETNSIYKTDDNIGYATLTGATIGQIQAIDHNKDGFADILIPSYTRNEMIILEQCDSRIVTCDEL</sequence>
<reference evidence="2" key="1">
    <citation type="journal article" date="2010" name="Science">
        <title>Plasticity of animal genome architecture unmasked by rapid evolution of a pelagic tunicate.</title>
        <authorList>
            <person name="Denoeud F."/>
            <person name="Henriet S."/>
            <person name="Mungpakdee S."/>
            <person name="Aury J.M."/>
            <person name="Da Silva C."/>
            <person name="Brinkmann H."/>
            <person name="Mikhaleva J."/>
            <person name="Olsen L.C."/>
            <person name="Jubin C."/>
            <person name="Canestro C."/>
            <person name="Bouquet J.M."/>
            <person name="Danks G."/>
            <person name="Poulain J."/>
            <person name="Campsteijn C."/>
            <person name="Adamski M."/>
            <person name="Cross I."/>
            <person name="Yadetie F."/>
            <person name="Muffato M."/>
            <person name="Louis A."/>
            <person name="Butcher S."/>
            <person name="Tsagkogeorga G."/>
            <person name="Konrad A."/>
            <person name="Singh S."/>
            <person name="Jensen M.F."/>
            <person name="Cong E.H."/>
            <person name="Eikeseth-Otteraa H."/>
            <person name="Noel B."/>
            <person name="Anthouard V."/>
            <person name="Porcel B.M."/>
            <person name="Kachouri-Lafond R."/>
            <person name="Nishino A."/>
            <person name="Ugolini M."/>
            <person name="Chourrout P."/>
            <person name="Nishida H."/>
            <person name="Aasland R."/>
            <person name="Huzurbazar S."/>
            <person name="Westhof E."/>
            <person name="Delsuc F."/>
            <person name="Lehrach H."/>
            <person name="Reinhardt R."/>
            <person name="Weissenbach J."/>
            <person name="Roy S.W."/>
            <person name="Artiguenave F."/>
            <person name="Postlethwait J.H."/>
            <person name="Manak J.R."/>
            <person name="Thompson E.M."/>
            <person name="Jaillon O."/>
            <person name="Du Pasquier L."/>
            <person name="Boudinot P."/>
            <person name="Liberles D.A."/>
            <person name="Volff J.N."/>
            <person name="Philippe H."/>
            <person name="Lenhard B."/>
            <person name="Roest Crollius H."/>
            <person name="Wincker P."/>
            <person name="Chourrout D."/>
        </authorList>
    </citation>
    <scope>NUCLEOTIDE SEQUENCE [LARGE SCALE GENOMIC DNA]</scope>
</reference>
<dbReference type="InterPro" id="IPR028994">
    <property type="entry name" value="Integrin_alpha_N"/>
</dbReference>
<proteinExistence type="predicted"/>
<feature type="signal peptide" evidence="1">
    <location>
        <begin position="1"/>
        <end position="16"/>
    </location>
</feature>
<keyword evidence="1" id="KW-0732">Signal</keyword>
<dbReference type="Proteomes" id="UP000011014">
    <property type="component" value="Unassembled WGS sequence"/>
</dbReference>
<evidence type="ECO:0000256" key="1">
    <source>
        <dbReference type="SAM" id="SignalP"/>
    </source>
</evidence>
<evidence type="ECO:0000313" key="2">
    <source>
        <dbReference type="EMBL" id="CBY37686.1"/>
    </source>
</evidence>